<name>A0A8S0R599_OLEEU</name>
<dbReference type="Gramene" id="OE9A017112T2">
    <property type="protein sequence ID" value="OE9A017112C2"/>
    <property type="gene ID" value="OE9A017112"/>
</dbReference>
<proteinExistence type="predicted"/>
<keyword evidence="3" id="KW-1185">Reference proteome</keyword>
<organism evidence="2 3">
    <name type="scientific">Olea europaea subsp. europaea</name>
    <dbReference type="NCBI Taxonomy" id="158383"/>
    <lineage>
        <taxon>Eukaryota</taxon>
        <taxon>Viridiplantae</taxon>
        <taxon>Streptophyta</taxon>
        <taxon>Embryophyta</taxon>
        <taxon>Tracheophyta</taxon>
        <taxon>Spermatophyta</taxon>
        <taxon>Magnoliopsida</taxon>
        <taxon>eudicotyledons</taxon>
        <taxon>Gunneridae</taxon>
        <taxon>Pentapetalae</taxon>
        <taxon>asterids</taxon>
        <taxon>lamiids</taxon>
        <taxon>Lamiales</taxon>
        <taxon>Oleaceae</taxon>
        <taxon>Oleeae</taxon>
        <taxon>Olea</taxon>
    </lineage>
</organism>
<gene>
    <name evidence="2" type="ORF">OLEA9_A017112</name>
</gene>
<dbReference type="AlphaFoldDB" id="A0A8S0R599"/>
<dbReference type="GO" id="GO:0016757">
    <property type="term" value="F:glycosyltransferase activity"/>
    <property type="evidence" value="ECO:0007669"/>
    <property type="project" value="UniProtKB-KW"/>
</dbReference>
<dbReference type="Proteomes" id="UP000594638">
    <property type="component" value="Unassembled WGS sequence"/>
</dbReference>
<keyword evidence="2" id="KW-0808">Transferase</keyword>
<evidence type="ECO:0000313" key="3">
    <source>
        <dbReference type="Proteomes" id="UP000594638"/>
    </source>
</evidence>
<comment type="caution">
    <text evidence="2">The sequence shown here is derived from an EMBL/GenBank/DDBJ whole genome shotgun (WGS) entry which is preliminary data.</text>
</comment>
<dbReference type="PANTHER" id="PTHR31268:SF10">
    <property type="entry name" value="GALACTINOL--SUCROSE GALACTOSYLTRANSFERASE"/>
    <property type="match status" value="1"/>
</dbReference>
<evidence type="ECO:0000313" key="2">
    <source>
        <dbReference type="EMBL" id="CAA2973453.1"/>
    </source>
</evidence>
<dbReference type="EMBL" id="CACTIH010002105">
    <property type="protein sequence ID" value="CAA2973453.1"/>
    <property type="molecule type" value="Genomic_DNA"/>
</dbReference>
<dbReference type="Pfam" id="PF05691">
    <property type="entry name" value="Raffinose_syn"/>
    <property type="match status" value="1"/>
</dbReference>
<dbReference type="PANTHER" id="PTHR31268">
    <property type="match status" value="1"/>
</dbReference>
<reference evidence="2 3" key="1">
    <citation type="submission" date="2019-12" db="EMBL/GenBank/DDBJ databases">
        <authorList>
            <person name="Alioto T."/>
            <person name="Alioto T."/>
            <person name="Gomez Garrido J."/>
        </authorList>
    </citation>
    <scope>NUCLEOTIDE SEQUENCE [LARGE SCALE GENOMIC DNA]</scope>
</reference>
<keyword evidence="1" id="KW-0119">Carbohydrate metabolism</keyword>
<dbReference type="OrthoDB" id="1744738at2759"/>
<dbReference type="InterPro" id="IPR008811">
    <property type="entry name" value="Glycosyl_hydrolases_36"/>
</dbReference>
<keyword evidence="2" id="KW-0328">Glycosyltransferase</keyword>
<accession>A0A8S0R599</accession>
<sequence length="157" mass="18140">MECYVLLGEMMDDPLLSKYSFVPPVLLLPEASGELFLARIAHYYCWFHGDRMSSLLKHWRAIFPQLSIRIIYLLSFKEGGIPPKFLIIDDGWQETAKKLHKEGQPLVEGTQFGTRLIDINEIASLRAPNQTIRENYPLKYVYMWHALAGCWGGFSLF</sequence>
<evidence type="ECO:0000256" key="1">
    <source>
        <dbReference type="ARBA" id="ARBA00023277"/>
    </source>
</evidence>
<protein>
    <submittedName>
        <fullName evidence="2">Probable galactinol--sucrose galactosyltransferase 2</fullName>
    </submittedName>
</protein>